<accession>A0A2T5IA86</accession>
<dbReference type="AlphaFoldDB" id="A0A2T5IA86"/>
<dbReference type="Proteomes" id="UP000244152">
    <property type="component" value="Unassembled WGS sequence"/>
</dbReference>
<gene>
    <name evidence="1" type="ORF">C8R21_11475</name>
</gene>
<proteinExistence type="predicted"/>
<reference evidence="1 2" key="1">
    <citation type="submission" date="2018-04" db="EMBL/GenBank/DDBJ databases">
        <title>Active sludge and wastewater microbial communities from Klosterneuburg, Austria.</title>
        <authorList>
            <person name="Wagner M."/>
        </authorList>
    </citation>
    <scope>NUCLEOTIDE SEQUENCE [LARGE SCALE GENOMIC DNA]</scope>
    <source>
        <strain evidence="1 2">Nl12</strain>
    </source>
</reference>
<evidence type="ECO:0000313" key="2">
    <source>
        <dbReference type="Proteomes" id="UP000244152"/>
    </source>
</evidence>
<comment type="caution">
    <text evidence="1">The sequence shown here is derived from an EMBL/GenBank/DDBJ whole genome shotgun (WGS) entry which is preliminary data.</text>
</comment>
<evidence type="ECO:0000313" key="1">
    <source>
        <dbReference type="EMBL" id="PTQ80728.1"/>
    </source>
</evidence>
<dbReference type="RefSeq" id="WP_107762377.1">
    <property type="nucleotide sequence ID" value="NZ_QAOK01000014.1"/>
</dbReference>
<organism evidence="1 2">
    <name type="scientific">Nitrosospira multiformis</name>
    <dbReference type="NCBI Taxonomy" id="1231"/>
    <lineage>
        <taxon>Bacteria</taxon>
        <taxon>Pseudomonadati</taxon>
        <taxon>Pseudomonadota</taxon>
        <taxon>Betaproteobacteria</taxon>
        <taxon>Nitrosomonadales</taxon>
        <taxon>Nitrosomonadaceae</taxon>
        <taxon>Nitrosospira</taxon>
    </lineage>
</organism>
<sequence length="101" mass="11690">MKKPKSASAQKVSPVLKCRKGDLAIRLDKRFPSQIVEVAEYRPTVKWPSGFAMFDVWKVLHPTYEAGYSYFCEDKYLLPIPPDDLEETETEEFVCEKEGEQ</sequence>
<dbReference type="EMBL" id="QAOK01000014">
    <property type="protein sequence ID" value="PTQ80728.1"/>
    <property type="molecule type" value="Genomic_DNA"/>
</dbReference>
<name>A0A2T5IA86_9PROT</name>
<protein>
    <submittedName>
        <fullName evidence="1">Uncharacterized protein</fullName>
    </submittedName>
</protein>